<comment type="caution">
    <text evidence="2">The sequence shown here is derived from an EMBL/GenBank/DDBJ whole genome shotgun (WGS) entry which is preliminary data.</text>
</comment>
<dbReference type="Proteomes" id="UP000003688">
    <property type="component" value="Unassembled WGS sequence"/>
</dbReference>
<dbReference type="InterPro" id="IPR053152">
    <property type="entry name" value="Hydrolase_YcaC-like"/>
</dbReference>
<dbReference type="AlphaFoldDB" id="B9XAH4"/>
<sequence length="232" mass="25416">MSQYNKLYTPADSAIVFIDHQPQMIFGVANADRATLINNVTLLAKVAKEFNVPSVITAVETESFSGYVWPQLLDVFPGQPIVERSSMNSWDDAGFRKAIEATGRKNILLTGLWTEVCVTWPAIEMLGAGYNIYVVEDCCGATSPAAQEAALSRMVQAGAVRLTAIGALLEWQRDWKNKDHYNELMSLLKSQAGAYGIGVEYAYTMVHHAPQSAQKPQIVMKKAQLAMSGPSV</sequence>
<name>B9XAH4_PEDPL</name>
<gene>
    <name evidence="2" type="ORF">Cflav_PD5644</name>
</gene>
<dbReference type="GO" id="GO:0016787">
    <property type="term" value="F:hydrolase activity"/>
    <property type="evidence" value="ECO:0007669"/>
    <property type="project" value="UniProtKB-KW"/>
</dbReference>
<dbReference type="CDD" id="cd01012">
    <property type="entry name" value="YcaC_related"/>
    <property type="match status" value="1"/>
</dbReference>
<dbReference type="Gene3D" id="3.40.50.850">
    <property type="entry name" value="Isochorismatase-like"/>
    <property type="match status" value="1"/>
</dbReference>
<organism evidence="2 3">
    <name type="scientific">Pedosphaera parvula (strain Ellin514)</name>
    <dbReference type="NCBI Taxonomy" id="320771"/>
    <lineage>
        <taxon>Bacteria</taxon>
        <taxon>Pseudomonadati</taxon>
        <taxon>Verrucomicrobiota</taxon>
        <taxon>Pedosphaerae</taxon>
        <taxon>Pedosphaerales</taxon>
        <taxon>Pedosphaeraceae</taxon>
        <taxon>Pedosphaera</taxon>
    </lineage>
</organism>
<keyword evidence="2" id="KW-0378">Hydrolase</keyword>
<dbReference type="Pfam" id="PF00857">
    <property type="entry name" value="Isochorismatase"/>
    <property type="match status" value="1"/>
</dbReference>
<dbReference type="STRING" id="320771.Cflav_PD5644"/>
<dbReference type="InterPro" id="IPR000868">
    <property type="entry name" value="Isochorismatase-like_dom"/>
</dbReference>
<accession>B9XAH4</accession>
<evidence type="ECO:0000259" key="1">
    <source>
        <dbReference type="Pfam" id="PF00857"/>
    </source>
</evidence>
<evidence type="ECO:0000313" key="3">
    <source>
        <dbReference type="Proteomes" id="UP000003688"/>
    </source>
</evidence>
<dbReference type="PANTHER" id="PTHR43559:SF1">
    <property type="entry name" value="HYDROLASE"/>
    <property type="match status" value="1"/>
</dbReference>
<feature type="domain" description="Isochorismatase-like" evidence="1">
    <location>
        <begin position="13"/>
        <end position="163"/>
    </location>
</feature>
<dbReference type="PANTHER" id="PTHR43559">
    <property type="entry name" value="HYDROLASE YCAC-RELATED"/>
    <property type="match status" value="1"/>
</dbReference>
<evidence type="ECO:0000313" key="2">
    <source>
        <dbReference type="EMBL" id="EEF63009.1"/>
    </source>
</evidence>
<dbReference type="OrthoDB" id="9789777at2"/>
<protein>
    <submittedName>
        <fullName evidence="2">Isochorismatase hydrolase</fullName>
    </submittedName>
</protein>
<dbReference type="InterPro" id="IPR036380">
    <property type="entry name" value="Isochorismatase-like_sf"/>
</dbReference>
<proteinExistence type="predicted"/>
<keyword evidence="3" id="KW-1185">Reference proteome</keyword>
<dbReference type="RefSeq" id="WP_007412822.1">
    <property type="nucleotide sequence ID" value="NZ_ABOX02000002.1"/>
</dbReference>
<reference evidence="2 3" key="1">
    <citation type="journal article" date="2011" name="J. Bacteriol.">
        <title>Genome sequence of 'Pedosphaera parvula' Ellin514, an aerobic Verrucomicrobial isolate from pasture soil.</title>
        <authorList>
            <person name="Kant R."/>
            <person name="van Passel M.W."/>
            <person name="Sangwan P."/>
            <person name="Palva A."/>
            <person name="Lucas S."/>
            <person name="Copeland A."/>
            <person name="Lapidus A."/>
            <person name="Glavina Del Rio T."/>
            <person name="Dalin E."/>
            <person name="Tice H."/>
            <person name="Bruce D."/>
            <person name="Goodwin L."/>
            <person name="Pitluck S."/>
            <person name="Chertkov O."/>
            <person name="Larimer F.W."/>
            <person name="Land M.L."/>
            <person name="Hauser L."/>
            <person name="Brettin T.S."/>
            <person name="Detter J.C."/>
            <person name="Han S."/>
            <person name="de Vos W.M."/>
            <person name="Janssen P.H."/>
            <person name="Smidt H."/>
        </authorList>
    </citation>
    <scope>NUCLEOTIDE SEQUENCE [LARGE SCALE GENOMIC DNA]</scope>
    <source>
        <strain evidence="2 3">Ellin514</strain>
    </source>
</reference>
<dbReference type="EMBL" id="ABOX02000002">
    <property type="protein sequence ID" value="EEF63009.1"/>
    <property type="molecule type" value="Genomic_DNA"/>
</dbReference>
<dbReference type="SUPFAM" id="SSF52499">
    <property type="entry name" value="Isochorismatase-like hydrolases"/>
    <property type="match status" value="1"/>
</dbReference>